<name>A0A1Q9DJI9_SYMMI</name>
<proteinExistence type="predicted"/>
<dbReference type="AlphaFoldDB" id="A0A1Q9DJI9"/>
<evidence type="ECO:0000313" key="1">
    <source>
        <dbReference type="EMBL" id="OLP95347.1"/>
    </source>
</evidence>
<feature type="non-terminal residue" evidence="1">
    <location>
        <position position="120"/>
    </location>
</feature>
<sequence length="120" mass="13436">MSSVFLQNADLNRKFDLQGWAILSRRPFITMDGQTASLQSCSLFSPCAVYASHGLQRCVWALLGGNFDPCIPIVLVLGFQLLSWAFLQPSAVRRRPWHVLRRSQGEEVDPVDTVEADADE</sequence>
<accession>A0A1Q9DJI9</accession>
<keyword evidence="2" id="KW-1185">Reference proteome</keyword>
<gene>
    <name evidence="1" type="ORF">AK812_SmicGene22533</name>
</gene>
<dbReference type="Proteomes" id="UP000186817">
    <property type="component" value="Unassembled WGS sequence"/>
</dbReference>
<dbReference type="OrthoDB" id="10478505at2759"/>
<protein>
    <submittedName>
        <fullName evidence="1">Uncharacterized protein</fullName>
    </submittedName>
</protein>
<dbReference type="EMBL" id="LSRX01000507">
    <property type="protein sequence ID" value="OLP95347.1"/>
    <property type="molecule type" value="Genomic_DNA"/>
</dbReference>
<comment type="caution">
    <text evidence="1">The sequence shown here is derived from an EMBL/GenBank/DDBJ whole genome shotgun (WGS) entry which is preliminary data.</text>
</comment>
<reference evidence="1 2" key="1">
    <citation type="submission" date="2016-02" db="EMBL/GenBank/DDBJ databases">
        <title>Genome analysis of coral dinoflagellate symbionts highlights evolutionary adaptations to a symbiotic lifestyle.</title>
        <authorList>
            <person name="Aranda M."/>
            <person name="Li Y."/>
            <person name="Liew Y.J."/>
            <person name="Baumgarten S."/>
            <person name="Simakov O."/>
            <person name="Wilson M."/>
            <person name="Piel J."/>
            <person name="Ashoor H."/>
            <person name="Bougouffa S."/>
            <person name="Bajic V.B."/>
            <person name="Ryu T."/>
            <person name="Ravasi T."/>
            <person name="Bayer T."/>
            <person name="Micklem G."/>
            <person name="Kim H."/>
            <person name="Bhak J."/>
            <person name="Lajeunesse T.C."/>
            <person name="Voolstra C.R."/>
        </authorList>
    </citation>
    <scope>NUCLEOTIDE SEQUENCE [LARGE SCALE GENOMIC DNA]</scope>
    <source>
        <strain evidence="1 2">CCMP2467</strain>
    </source>
</reference>
<organism evidence="1 2">
    <name type="scientific">Symbiodinium microadriaticum</name>
    <name type="common">Dinoflagellate</name>
    <name type="synonym">Zooxanthella microadriatica</name>
    <dbReference type="NCBI Taxonomy" id="2951"/>
    <lineage>
        <taxon>Eukaryota</taxon>
        <taxon>Sar</taxon>
        <taxon>Alveolata</taxon>
        <taxon>Dinophyceae</taxon>
        <taxon>Suessiales</taxon>
        <taxon>Symbiodiniaceae</taxon>
        <taxon>Symbiodinium</taxon>
    </lineage>
</organism>
<evidence type="ECO:0000313" key="2">
    <source>
        <dbReference type="Proteomes" id="UP000186817"/>
    </source>
</evidence>